<dbReference type="InterPro" id="IPR036837">
    <property type="entry name" value="Cation_efflux_CTD_sf"/>
</dbReference>
<keyword evidence="4 8" id="KW-0812">Transmembrane</keyword>
<feature type="transmembrane region" description="Helical" evidence="8">
    <location>
        <begin position="55"/>
        <end position="74"/>
    </location>
</feature>
<dbReference type="InterPro" id="IPR027470">
    <property type="entry name" value="Cation_efflux_CTD"/>
</dbReference>
<evidence type="ECO:0000256" key="8">
    <source>
        <dbReference type="SAM" id="Phobius"/>
    </source>
</evidence>
<dbReference type="SUPFAM" id="SSF160240">
    <property type="entry name" value="Cation efflux protein cytoplasmic domain-like"/>
    <property type="match status" value="1"/>
</dbReference>
<proteinExistence type="inferred from homology"/>
<keyword evidence="3" id="KW-0813">Transport</keyword>
<dbReference type="InterPro" id="IPR002524">
    <property type="entry name" value="Cation_efflux"/>
</dbReference>
<dbReference type="SUPFAM" id="SSF161111">
    <property type="entry name" value="Cation efflux protein transmembrane domain-like"/>
    <property type="match status" value="1"/>
</dbReference>
<keyword evidence="6" id="KW-0406">Ion transport</keyword>
<feature type="transmembrane region" description="Helical" evidence="8">
    <location>
        <begin position="23"/>
        <end position="43"/>
    </location>
</feature>
<feature type="transmembrane region" description="Helical" evidence="8">
    <location>
        <begin position="165"/>
        <end position="183"/>
    </location>
</feature>
<accession>A0ABQ2DE23</accession>
<reference evidence="12" key="1">
    <citation type="journal article" date="2019" name="Int. J. Syst. Evol. Microbiol.">
        <title>The Global Catalogue of Microorganisms (GCM) 10K type strain sequencing project: providing services to taxonomists for standard genome sequencing and annotation.</title>
        <authorList>
            <consortium name="The Broad Institute Genomics Platform"/>
            <consortium name="The Broad Institute Genome Sequencing Center for Infectious Disease"/>
            <person name="Wu L."/>
            <person name="Ma J."/>
        </authorList>
    </citation>
    <scope>NUCLEOTIDE SEQUENCE [LARGE SCALE GENOMIC DNA]</scope>
    <source>
        <strain evidence="12">CGMCC 1.3685</strain>
    </source>
</reference>
<dbReference type="Gene3D" id="1.20.1510.10">
    <property type="entry name" value="Cation efflux protein transmembrane domain"/>
    <property type="match status" value="1"/>
</dbReference>
<evidence type="ECO:0000256" key="5">
    <source>
        <dbReference type="ARBA" id="ARBA00022989"/>
    </source>
</evidence>
<dbReference type="EMBL" id="BMKX01000002">
    <property type="protein sequence ID" value="GGJ53346.1"/>
    <property type="molecule type" value="Genomic_DNA"/>
</dbReference>
<feature type="domain" description="Cation efflux protein transmembrane" evidence="9">
    <location>
        <begin position="24"/>
        <end position="214"/>
    </location>
</feature>
<sequence length="310" mass="33204">MAHDHGSGHGHSHDHSTVNRTRLTWAFVITATILVAEVVGALLTNSLALLVDAAHMLTDSFGLLLALTAANLVLRKPTLKRTWGFRRAEVLSATVQSALLLAVGIYAAVDAVRRLFIPTQVHAEGLLIFGIIGLVGNLIAMWIISGGREANLNMRAAFLEVLNDALGSVAVIIAALVIHFTGWTSADSVAAIVIAALIVPRAVKLLGETTHILLESTPRGLDLEAVRAHLEQQGGVIAVHDLHASQIASNLPVLTAHIVAEDRMFTAGATGQLLRDLQQCVADHFEVSIEHSTFQIEPKSHRDSSYHSQC</sequence>
<organism evidence="11 12">
    <name type="scientific">Glutamicibacter ardleyensis</name>
    <dbReference type="NCBI Taxonomy" id="225894"/>
    <lineage>
        <taxon>Bacteria</taxon>
        <taxon>Bacillati</taxon>
        <taxon>Actinomycetota</taxon>
        <taxon>Actinomycetes</taxon>
        <taxon>Micrococcales</taxon>
        <taxon>Micrococcaceae</taxon>
        <taxon>Glutamicibacter</taxon>
    </lineage>
</organism>
<evidence type="ECO:0000256" key="4">
    <source>
        <dbReference type="ARBA" id="ARBA00022692"/>
    </source>
</evidence>
<dbReference type="PANTHER" id="PTHR11562:SF17">
    <property type="entry name" value="RE54080P-RELATED"/>
    <property type="match status" value="1"/>
</dbReference>
<dbReference type="InterPro" id="IPR050681">
    <property type="entry name" value="CDF/SLC30A"/>
</dbReference>
<keyword evidence="5 8" id="KW-1133">Transmembrane helix</keyword>
<dbReference type="Proteomes" id="UP000606115">
    <property type="component" value="Unassembled WGS sequence"/>
</dbReference>
<evidence type="ECO:0000256" key="1">
    <source>
        <dbReference type="ARBA" id="ARBA00004141"/>
    </source>
</evidence>
<name>A0ABQ2DE23_9MICC</name>
<comment type="caution">
    <text evidence="11">The sequence shown here is derived from an EMBL/GenBank/DDBJ whole genome shotgun (WGS) entry which is preliminary data.</text>
</comment>
<dbReference type="GeneID" id="303303379"/>
<evidence type="ECO:0000256" key="3">
    <source>
        <dbReference type="ARBA" id="ARBA00022448"/>
    </source>
</evidence>
<evidence type="ECO:0000259" key="9">
    <source>
        <dbReference type="Pfam" id="PF01545"/>
    </source>
</evidence>
<dbReference type="Pfam" id="PF01545">
    <property type="entry name" value="Cation_efflux"/>
    <property type="match status" value="1"/>
</dbReference>
<keyword evidence="12" id="KW-1185">Reference proteome</keyword>
<protein>
    <submittedName>
        <fullName evidence="11">Cation transporter</fullName>
    </submittedName>
</protein>
<evidence type="ECO:0000313" key="12">
    <source>
        <dbReference type="Proteomes" id="UP000606115"/>
    </source>
</evidence>
<evidence type="ECO:0000259" key="10">
    <source>
        <dbReference type="Pfam" id="PF16916"/>
    </source>
</evidence>
<dbReference type="InterPro" id="IPR058533">
    <property type="entry name" value="Cation_efflux_TM"/>
</dbReference>
<feature type="transmembrane region" description="Helical" evidence="8">
    <location>
        <begin position="121"/>
        <end position="144"/>
    </location>
</feature>
<keyword evidence="7 8" id="KW-0472">Membrane</keyword>
<dbReference type="NCBIfam" id="TIGR01297">
    <property type="entry name" value="CDF"/>
    <property type="match status" value="1"/>
</dbReference>
<feature type="domain" description="Cation efflux protein cytoplasmic" evidence="10">
    <location>
        <begin position="218"/>
        <end position="298"/>
    </location>
</feature>
<evidence type="ECO:0000313" key="11">
    <source>
        <dbReference type="EMBL" id="GGJ53346.1"/>
    </source>
</evidence>
<evidence type="ECO:0000256" key="6">
    <source>
        <dbReference type="ARBA" id="ARBA00023065"/>
    </source>
</evidence>
<dbReference type="PANTHER" id="PTHR11562">
    <property type="entry name" value="CATION EFFLUX PROTEIN/ ZINC TRANSPORTER"/>
    <property type="match status" value="1"/>
</dbReference>
<feature type="transmembrane region" description="Helical" evidence="8">
    <location>
        <begin position="90"/>
        <end position="109"/>
    </location>
</feature>
<evidence type="ECO:0000256" key="7">
    <source>
        <dbReference type="ARBA" id="ARBA00023136"/>
    </source>
</evidence>
<dbReference type="RefSeq" id="WP_096253713.1">
    <property type="nucleotide sequence ID" value="NZ_BMKX01000002.1"/>
</dbReference>
<comment type="subcellular location">
    <subcellularLocation>
        <location evidence="1">Membrane</location>
        <topology evidence="1">Multi-pass membrane protein</topology>
    </subcellularLocation>
</comment>
<gene>
    <name evidence="11" type="primary">czcD</name>
    <name evidence="11" type="ORF">GCM10007173_09840</name>
</gene>
<dbReference type="InterPro" id="IPR027469">
    <property type="entry name" value="Cation_efflux_TMD_sf"/>
</dbReference>
<dbReference type="Pfam" id="PF16916">
    <property type="entry name" value="ZT_dimer"/>
    <property type="match status" value="1"/>
</dbReference>
<evidence type="ECO:0000256" key="2">
    <source>
        <dbReference type="ARBA" id="ARBA00008873"/>
    </source>
</evidence>
<comment type="similarity">
    <text evidence="2">Belongs to the cation diffusion facilitator (CDF) transporter (TC 2.A.4) family. SLC30A subfamily.</text>
</comment>